<dbReference type="GO" id="GO:0060320">
    <property type="term" value="P:rejection of self pollen"/>
    <property type="evidence" value="ECO:0007669"/>
    <property type="project" value="UniProtKB-KW"/>
</dbReference>
<feature type="signal peptide" evidence="6">
    <location>
        <begin position="1"/>
        <end position="20"/>
    </location>
</feature>
<gene>
    <name evidence="7" type="ORF">M569_01933</name>
</gene>
<dbReference type="OrthoDB" id="1848419at2759"/>
<keyword evidence="4 6" id="KW-0964">Secreted</keyword>
<evidence type="ECO:0000256" key="5">
    <source>
        <dbReference type="ARBA" id="ARBA00022729"/>
    </source>
</evidence>
<comment type="caution">
    <text evidence="7">The sequence shown here is derived from an EMBL/GenBank/DDBJ whole genome shotgun (WGS) entry which is preliminary data.</text>
</comment>
<evidence type="ECO:0000256" key="6">
    <source>
        <dbReference type="RuleBase" id="RU367044"/>
    </source>
</evidence>
<dbReference type="PANTHER" id="PTHR31232">
    <property type="match status" value="1"/>
</dbReference>
<evidence type="ECO:0000256" key="1">
    <source>
        <dbReference type="ARBA" id="ARBA00004613"/>
    </source>
</evidence>
<dbReference type="EMBL" id="AUSU01000676">
    <property type="protein sequence ID" value="EPS72825.1"/>
    <property type="molecule type" value="Genomic_DNA"/>
</dbReference>
<evidence type="ECO:0000256" key="3">
    <source>
        <dbReference type="ARBA" id="ARBA00022471"/>
    </source>
</evidence>
<dbReference type="InterPro" id="IPR010264">
    <property type="entry name" value="Self-incomp_S1"/>
</dbReference>
<dbReference type="GO" id="GO:0005576">
    <property type="term" value="C:extracellular region"/>
    <property type="evidence" value="ECO:0007669"/>
    <property type="project" value="UniProtKB-SubCell"/>
</dbReference>
<dbReference type="PANTHER" id="PTHR31232:SF156">
    <property type="entry name" value="PLANT SELF-INCOMPATIBILITY PROTEIN S1 FAMILY-RELATED"/>
    <property type="match status" value="1"/>
</dbReference>
<accession>S8D0G8</accession>
<sequence length="137" mass="15769">MKRSRASVLLLLLVLVLCNASEGCFLFSGKTHVAIWRNISSNWLPVRVHCFSKDDDLGNHTLYGSQNFEWSFCNDVVVGSQFFCHAWWGNRNGGFTAFAAEKTRSPGWNTWAIKDDGFFYTNRRELLYLEKMCDWAA</sequence>
<dbReference type="AlphaFoldDB" id="S8D0G8"/>
<protein>
    <recommendedName>
        <fullName evidence="6">S-protein homolog</fullName>
    </recommendedName>
</protein>
<organism evidence="7 8">
    <name type="scientific">Genlisea aurea</name>
    <dbReference type="NCBI Taxonomy" id="192259"/>
    <lineage>
        <taxon>Eukaryota</taxon>
        <taxon>Viridiplantae</taxon>
        <taxon>Streptophyta</taxon>
        <taxon>Embryophyta</taxon>
        <taxon>Tracheophyta</taxon>
        <taxon>Spermatophyta</taxon>
        <taxon>Magnoliopsida</taxon>
        <taxon>eudicotyledons</taxon>
        <taxon>Gunneridae</taxon>
        <taxon>Pentapetalae</taxon>
        <taxon>asterids</taxon>
        <taxon>lamiids</taxon>
        <taxon>Lamiales</taxon>
        <taxon>Lentibulariaceae</taxon>
        <taxon>Genlisea</taxon>
    </lineage>
</organism>
<evidence type="ECO:0000256" key="2">
    <source>
        <dbReference type="ARBA" id="ARBA00005581"/>
    </source>
</evidence>
<evidence type="ECO:0000313" key="7">
    <source>
        <dbReference type="EMBL" id="EPS72825.1"/>
    </source>
</evidence>
<keyword evidence="3 6" id="KW-0713">Self-incompatibility</keyword>
<evidence type="ECO:0000256" key="4">
    <source>
        <dbReference type="ARBA" id="ARBA00022525"/>
    </source>
</evidence>
<keyword evidence="8" id="KW-1185">Reference proteome</keyword>
<keyword evidence="5 6" id="KW-0732">Signal</keyword>
<proteinExistence type="inferred from homology"/>
<comment type="subcellular location">
    <subcellularLocation>
        <location evidence="1 6">Secreted</location>
    </subcellularLocation>
</comment>
<comment type="similarity">
    <text evidence="2 6">Belongs to the plant self-incompatibility (S1) protein family.</text>
</comment>
<feature type="chain" id="PRO_5025073601" description="S-protein homolog" evidence="6">
    <location>
        <begin position="21"/>
        <end position="137"/>
    </location>
</feature>
<reference evidence="7 8" key="1">
    <citation type="journal article" date="2013" name="BMC Genomics">
        <title>The miniature genome of a carnivorous plant Genlisea aurea contains a low number of genes and short non-coding sequences.</title>
        <authorList>
            <person name="Leushkin E.V."/>
            <person name="Sutormin R.A."/>
            <person name="Nabieva E.R."/>
            <person name="Penin A.A."/>
            <person name="Kondrashov A.S."/>
            <person name="Logacheva M.D."/>
        </authorList>
    </citation>
    <scope>NUCLEOTIDE SEQUENCE [LARGE SCALE GENOMIC DNA]</scope>
</reference>
<evidence type="ECO:0000313" key="8">
    <source>
        <dbReference type="Proteomes" id="UP000015453"/>
    </source>
</evidence>
<name>S8D0G8_9LAMI</name>
<dbReference type="Proteomes" id="UP000015453">
    <property type="component" value="Unassembled WGS sequence"/>
</dbReference>
<dbReference type="Pfam" id="PF05938">
    <property type="entry name" value="Self-incomp_S1"/>
    <property type="match status" value="1"/>
</dbReference>